<proteinExistence type="predicted"/>
<reference evidence="1" key="1">
    <citation type="submission" date="2022-08" db="EMBL/GenBank/DDBJ databases">
        <title>Genome sequencing of akame (Lates japonicus).</title>
        <authorList>
            <person name="Hashiguchi Y."/>
            <person name="Takahashi H."/>
        </authorList>
    </citation>
    <scope>NUCLEOTIDE SEQUENCE</scope>
    <source>
        <strain evidence="1">Kochi</strain>
    </source>
</reference>
<protein>
    <submittedName>
        <fullName evidence="1">Phosphatidylinositol 4-phosphate 3-kinase C2 domain-containing subunit alpha-like protein</fullName>
    </submittedName>
</protein>
<evidence type="ECO:0000313" key="2">
    <source>
        <dbReference type="Proteomes" id="UP001279410"/>
    </source>
</evidence>
<name>A0AAD3N676_LATJO</name>
<evidence type="ECO:0000313" key="1">
    <source>
        <dbReference type="EMBL" id="GLD65494.1"/>
    </source>
</evidence>
<dbReference type="SUPFAM" id="SSF54236">
    <property type="entry name" value="Ubiquitin-like"/>
    <property type="match status" value="1"/>
</dbReference>
<dbReference type="Proteomes" id="UP001279410">
    <property type="component" value="Unassembled WGS sequence"/>
</dbReference>
<accession>A0AAD3N676</accession>
<dbReference type="EMBL" id="BRZM01005721">
    <property type="protein sequence ID" value="GLD65494.1"/>
    <property type="molecule type" value="Genomic_DNA"/>
</dbReference>
<organism evidence="1 2">
    <name type="scientific">Lates japonicus</name>
    <name type="common">Japanese lates</name>
    <dbReference type="NCBI Taxonomy" id="270547"/>
    <lineage>
        <taxon>Eukaryota</taxon>
        <taxon>Metazoa</taxon>
        <taxon>Chordata</taxon>
        <taxon>Craniata</taxon>
        <taxon>Vertebrata</taxon>
        <taxon>Euteleostomi</taxon>
        <taxon>Actinopterygii</taxon>
        <taxon>Neopterygii</taxon>
        <taxon>Teleostei</taxon>
        <taxon>Neoteleostei</taxon>
        <taxon>Acanthomorphata</taxon>
        <taxon>Carangaria</taxon>
        <taxon>Carangaria incertae sedis</taxon>
        <taxon>Centropomidae</taxon>
        <taxon>Lates</taxon>
    </lineage>
</organism>
<gene>
    <name evidence="1" type="ORF">AKAME5_002932300</name>
</gene>
<comment type="caution">
    <text evidence="1">The sequence shown here is derived from an EMBL/GenBank/DDBJ whole genome shotgun (WGS) entry which is preliminary data.</text>
</comment>
<sequence>MTEHFCRQAQSLARKGRALFLLISATGSTFLNHDKGKGKGLVKNAALEEQDAQNLEVVAFCEDIATLRSKFPHSDMSTNPGFVLSPVITQRDGGGDNSCSVKVSIEISESQQPVTFTCDGKHPWTKVFLI</sequence>
<dbReference type="InterPro" id="IPR029071">
    <property type="entry name" value="Ubiquitin-like_domsf"/>
</dbReference>
<dbReference type="AlphaFoldDB" id="A0AAD3N676"/>
<keyword evidence="2" id="KW-1185">Reference proteome</keyword>